<comment type="caution">
    <text evidence="12">The sequence shown here is derived from an EMBL/GenBank/DDBJ whole genome shotgun (WGS) entry which is preliminary data.</text>
</comment>
<evidence type="ECO:0000256" key="2">
    <source>
        <dbReference type="ARBA" id="ARBA00022475"/>
    </source>
</evidence>
<feature type="transmembrane region" description="Helical" evidence="10">
    <location>
        <begin position="247"/>
        <end position="273"/>
    </location>
</feature>
<dbReference type="InterPro" id="IPR001611">
    <property type="entry name" value="Leu-rich_rpt"/>
</dbReference>
<evidence type="ECO:0000313" key="12">
    <source>
        <dbReference type="EMBL" id="ORZ33850.1"/>
    </source>
</evidence>
<accession>A0A1Y2HGX3</accession>
<feature type="domain" description="Disease resistance R13L4/SHOC-2-like LRR" evidence="11">
    <location>
        <begin position="52"/>
        <end position="191"/>
    </location>
</feature>
<gene>
    <name evidence="12" type="ORF">BCR44DRAFT_1437715</name>
</gene>
<evidence type="ECO:0000259" key="11">
    <source>
        <dbReference type="Pfam" id="PF23598"/>
    </source>
</evidence>
<protein>
    <recommendedName>
        <fullName evidence="11">Disease resistance R13L4/SHOC-2-like LRR domain-containing protein</fullName>
    </recommendedName>
</protein>
<name>A0A1Y2HGX3_9FUNG</name>
<keyword evidence="2" id="KW-1003">Cell membrane</keyword>
<keyword evidence="5" id="KW-0732">Signal</keyword>
<keyword evidence="4 10" id="KW-0812">Transmembrane</keyword>
<evidence type="ECO:0000256" key="7">
    <source>
        <dbReference type="ARBA" id="ARBA00022989"/>
    </source>
</evidence>
<dbReference type="PANTHER" id="PTHR47988">
    <property type="entry name" value="SOMATIC EMBRYOGENESIS RECEPTOR KINASE 1"/>
    <property type="match status" value="1"/>
</dbReference>
<dbReference type="FunFam" id="3.80.10.10:FF:000041">
    <property type="entry name" value="LRR receptor-like serine/threonine-protein kinase ERECTA"/>
    <property type="match status" value="1"/>
</dbReference>
<evidence type="ECO:0000256" key="9">
    <source>
        <dbReference type="ARBA" id="ARBA00023180"/>
    </source>
</evidence>
<evidence type="ECO:0000256" key="10">
    <source>
        <dbReference type="SAM" id="Phobius"/>
    </source>
</evidence>
<keyword evidence="3" id="KW-0433">Leucine-rich repeat</keyword>
<proteinExistence type="predicted"/>
<dbReference type="OrthoDB" id="676979at2759"/>
<dbReference type="SMART" id="SM00369">
    <property type="entry name" value="LRR_TYP"/>
    <property type="match status" value="4"/>
</dbReference>
<sequence length="379" mass="40749">MSADECNTLDSIFQTFNLNRNGTSCCNWQQVECSSGRVTTLDLSGNRLSGRIPAELGKLPNLRYLYLYNNQLSGPIPADLGKLPNLRYLYLYNNQLSGPIPADLGKLPNLRYLYLSDNQLSGPIPADLGKLPNLELLWLQYNQLSGPIPADLGKLSSLQSLYLSDNQLSGPIPADLGKLPKLSYFTNCSIITSASSNSNSKLCLAPSFNKTGKCFDNLKQFSIPDCPVPVAPSPTAPPEPLPTTSGLPLAAVFGIIAAVFVVTLIVFVGCFWLRRRASQSSNNSESPSNSAATMVDLSLTQPEATKPGLQKSVESTLPSQGLVHLPPVDQSLSKDHNAIVPAGRQVRSAGVADDETLYLGDAPGRVVKKDNDSDVLYIA</sequence>
<evidence type="ECO:0000256" key="3">
    <source>
        <dbReference type="ARBA" id="ARBA00022614"/>
    </source>
</evidence>
<dbReference type="Proteomes" id="UP000193411">
    <property type="component" value="Unassembled WGS sequence"/>
</dbReference>
<dbReference type="SUPFAM" id="SSF52058">
    <property type="entry name" value="L domain-like"/>
    <property type="match status" value="1"/>
</dbReference>
<dbReference type="InterPro" id="IPR003591">
    <property type="entry name" value="Leu-rich_rpt_typical-subtyp"/>
</dbReference>
<keyword evidence="6" id="KW-0677">Repeat</keyword>
<keyword evidence="13" id="KW-1185">Reference proteome</keyword>
<evidence type="ECO:0000256" key="5">
    <source>
        <dbReference type="ARBA" id="ARBA00022729"/>
    </source>
</evidence>
<dbReference type="InterPro" id="IPR032675">
    <property type="entry name" value="LRR_dom_sf"/>
</dbReference>
<evidence type="ECO:0000256" key="1">
    <source>
        <dbReference type="ARBA" id="ARBA00004251"/>
    </source>
</evidence>
<keyword evidence="8 10" id="KW-0472">Membrane</keyword>
<reference evidence="12 13" key="1">
    <citation type="submission" date="2016-07" db="EMBL/GenBank/DDBJ databases">
        <title>Pervasive Adenine N6-methylation of Active Genes in Fungi.</title>
        <authorList>
            <consortium name="DOE Joint Genome Institute"/>
            <person name="Mondo S.J."/>
            <person name="Dannebaum R.O."/>
            <person name="Kuo R.C."/>
            <person name="Labutti K."/>
            <person name="Haridas S."/>
            <person name="Kuo A."/>
            <person name="Salamov A."/>
            <person name="Ahrendt S.R."/>
            <person name="Lipzen A."/>
            <person name="Sullivan W."/>
            <person name="Andreopoulos W.B."/>
            <person name="Clum A."/>
            <person name="Lindquist E."/>
            <person name="Daum C."/>
            <person name="Ramamoorthy G.K."/>
            <person name="Gryganskyi A."/>
            <person name="Culley D."/>
            <person name="Magnuson J.K."/>
            <person name="James T.Y."/>
            <person name="O'Malley M.A."/>
            <person name="Stajich J.E."/>
            <person name="Spatafora J.W."/>
            <person name="Visel A."/>
            <person name="Grigoriev I.V."/>
        </authorList>
    </citation>
    <scope>NUCLEOTIDE SEQUENCE [LARGE SCALE GENOMIC DNA]</scope>
    <source>
        <strain evidence="12 13">PL171</strain>
    </source>
</reference>
<dbReference type="PROSITE" id="PS51450">
    <property type="entry name" value="LRR"/>
    <property type="match status" value="1"/>
</dbReference>
<evidence type="ECO:0000256" key="4">
    <source>
        <dbReference type="ARBA" id="ARBA00022692"/>
    </source>
</evidence>
<dbReference type="InterPro" id="IPR055414">
    <property type="entry name" value="LRR_R13L4/SHOC2-like"/>
</dbReference>
<dbReference type="Gene3D" id="3.80.10.10">
    <property type="entry name" value="Ribonuclease Inhibitor"/>
    <property type="match status" value="3"/>
</dbReference>
<dbReference type="AlphaFoldDB" id="A0A1Y2HGX3"/>
<dbReference type="STRING" id="765915.A0A1Y2HGX3"/>
<evidence type="ECO:0000313" key="13">
    <source>
        <dbReference type="Proteomes" id="UP000193411"/>
    </source>
</evidence>
<dbReference type="GO" id="GO:0005886">
    <property type="term" value="C:plasma membrane"/>
    <property type="evidence" value="ECO:0007669"/>
    <property type="project" value="UniProtKB-SubCell"/>
</dbReference>
<keyword evidence="7 10" id="KW-1133">Transmembrane helix</keyword>
<evidence type="ECO:0000256" key="8">
    <source>
        <dbReference type="ARBA" id="ARBA00023136"/>
    </source>
</evidence>
<dbReference type="FunFam" id="3.80.10.10:FF:000356">
    <property type="entry name" value="LRR receptor-like serine/threonine-protein kinase"/>
    <property type="match status" value="1"/>
</dbReference>
<evidence type="ECO:0000256" key="6">
    <source>
        <dbReference type="ARBA" id="ARBA00022737"/>
    </source>
</evidence>
<dbReference type="EMBL" id="MCFL01000033">
    <property type="protein sequence ID" value="ORZ33850.1"/>
    <property type="molecule type" value="Genomic_DNA"/>
</dbReference>
<comment type="subcellular location">
    <subcellularLocation>
        <location evidence="1">Cell membrane</location>
        <topology evidence="1">Single-pass type I membrane protein</topology>
    </subcellularLocation>
</comment>
<organism evidence="12 13">
    <name type="scientific">Catenaria anguillulae PL171</name>
    <dbReference type="NCBI Taxonomy" id="765915"/>
    <lineage>
        <taxon>Eukaryota</taxon>
        <taxon>Fungi</taxon>
        <taxon>Fungi incertae sedis</taxon>
        <taxon>Blastocladiomycota</taxon>
        <taxon>Blastocladiomycetes</taxon>
        <taxon>Blastocladiales</taxon>
        <taxon>Catenariaceae</taxon>
        <taxon>Catenaria</taxon>
    </lineage>
</organism>
<dbReference type="Pfam" id="PF23598">
    <property type="entry name" value="LRR_14"/>
    <property type="match status" value="1"/>
</dbReference>
<keyword evidence="9" id="KW-0325">Glycoprotein</keyword>